<comment type="caution">
    <text evidence="1">The sequence shown here is derived from an EMBL/GenBank/DDBJ whole genome shotgun (WGS) entry which is preliminary data.</text>
</comment>
<reference evidence="1 2" key="1">
    <citation type="submission" date="2023-12" db="EMBL/GenBank/DDBJ databases">
        <title>Amycolatopsis sp. V23-08.</title>
        <authorList>
            <person name="Somphong A."/>
        </authorList>
    </citation>
    <scope>NUCLEOTIDE SEQUENCE [LARGE SCALE GENOMIC DNA]</scope>
    <source>
        <strain evidence="1 2">V23-08</strain>
    </source>
</reference>
<dbReference type="RefSeq" id="WP_323332646.1">
    <property type="nucleotide sequence ID" value="NZ_JAYFSI010000010.1"/>
</dbReference>
<accession>A0ABU5RFZ9</accession>
<organism evidence="1 2">
    <name type="scientific">Amycolatopsis heterodermiae</name>
    <dbReference type="NCBI Taxonomy" id="3110235"/>
    <lineage>
        <taxon>Bacteria</taxon>
        <taxon>Bacillati</taxon>
        <taxon>Actinomycetota</taxon>
        <taxon>Actinomycetes</taxon>
        <taxon>Pseudonocardiales</taxon>
        <taxon>Pseudonocardiaceae</taxon>
        <taxon>Amycolatopsis</taxon>
    </lineage>
</organism>
<dbReference type="Proteomes" id="UP001304298">
    <property type="component" value="Unassembled WGS sequence"/>
</dbReference>
<gene>
    <name evidence="1" type="ORF">VA596_34465</name>
</gene>
<keyword evidence="2" id="KW-1185">Reference proteome</keyword>
<name>A0ABU5RFZ9_9PSEU</name>
<sequence>MPTEEPGIREMVVAGTPFLDLLEHLKRRAGGKLSPGGFLRILQEEAGISFTRTRDIFVYFNPDMNPIAEPEVINERWQVLLAGWELDRQ</sequence>
<proteinExistence type="predicted"/>
<dbReference type="EMBL" id="JAYFSI010000010">
    <property type="protein sequence ID" value="MEA5364679.1"/>
    <property type="molecule type" value="Genomic_DNA"/>
</dbReference>
<protein>
    <submittedName>
        <fullName evidence="1">Uncharacterized protein</fullName>
    </submittedName>
</protein>
<evidence type="ECO:0000313" key="2">
    <source>
        <dbReference type="Proteomes" id="UP001304298"/>
    </source>
</evidence>
<evidence type="ECO:0000313" key="1">
    <source>
        <dbReference type="EMBL" id="MEA5364679.1"/>
    </source>
</evidence>